<accession>A0A840PIH7</accession>
<dbReference type="AlphaFoldDB" id="A0A840PIH7"/>
<name>A0A840PIH7_9ACTN</name>
<keyword evidence="2" id="KW-1185">Reference proteome</keyword>
<dbReference type="EMBL" id="JACHGN010000024">
    <property type="protein sequence ID" value="MBB5138656.1"/>
    <property type="molecule type" value="Genomic_DNA"/>
</dbReference>
<reference evidence="1 2" key="1">
    <citation type="submission" date="2020-08" db="EMBL/GenBank/DDBJ databases">
        <title>Genomic Encyclopedia of Type Strains, Phase IV (KMG-IV): sequencing the most valuable type-strain genomes for metagenomic binning, comparative biology and taxonomic classification.</title>
        <authorList>
            <person name="Goeker M."/>
        </authorList>
    </citation>
    <scope>NUCLEOTIDE SEQUENCE [LARGE SCALE GENOMIC DNA]</scope>
    <source>
        <strain evidence="1 2">DSM 45615</strain>
    </source>
</reference>
<gene>
    <name evidence="1" type="ORF">HNP84_008410</name>
</gene>
<evidence type="ECO:0000313" key="1">
    <source>
        <dbReference type="EMBL" id="MBB5138656.1"/>
    </source>
</evidence>
<sequence>MAYRSEPVDPAISPRHLMGAALRHWREVVCQTGLRPVAEKAWVDASNLAKWERGERLVPGDAVGRLDTVLGANGFLVALHGVVMALEHAATGAPGSKVGHAEEMDVVRRQLLTALAALGGTAALPVEGLENLRLLVEGNIGSPRVEDWEEIAQEHAHALISRSVPEVIGDLALDVLAVQRLKQAAPTAAAPEWALVNAQMTWLLALSLNLAGLARESRRWWITARRAAEETGDPRRIALVTGYEAMQMLYEQRPMSTIVERAENALALARRTPCAGVAEALAVCAQARVLQGDSAGARAALDEQADVFERLPEATKSDKLSVVGWPETRLLHTRSFVATHAGHADAPQAQREALQAYPTGHIRPIAQIRLHEALSAVRRGDIAEGIDRARNVIAALAEHDRSPFIRRTATSVLEAVPETEVTRPAVVEYRELLTVPMPPKQGV</sequence>
<protein>
    <recommendedName>
        <fullName evidence="3">XRE family transcriptional regulator</fullName>
    </recommendedName>
</protein>
<dbReference type="Proteomes" id="UP000578449">
    <property type="component" value="Unassembled WGS sequence"/>
</dbReference>
<evidence type="ECO:0000313" key="2">
    <source>
        <dbReference type="Proteomes" id="UP000578449"/>
    </source>
</evidence>
<proteinExistence type="predicted"/>
<comment type="caution">
    <text evidence="1">The sequence shown here is derived from an EMBL/GenBank/DDBJ whole genome shotgun (WGS) entry which is preliminary data.</text>
</comment>
<evidence type="ECO:0008006" key="3">
    <source>
        <dbReference type="Google" id="ProtNLM"/>
    </source>
</evidence>
<organism evidence="1 2">
    <name type="scientific">Thermocatellispora tengchongensis</name>
    <dbReference type="NCBI Taxonomy" id="1073253"/>
    <lineage>
        <taxon>Bacteria</taxon>
        <taxon>Bacillati</taxon>
        <taxon>Actinomycetota</taxon>
        <taxon>Actinomycetes</taxon>
        <taxon>Streptosporangiales</taxon>
        <taxon>Streptosporangiaceae</taxon>
        <taxon>Thermocatellispora</taxon>
    </lineage>
</organism>
<dbReference type="RefSeq" id="WP_185055511.1">
    <property type="nucleotide sequence ID" value="NZ_BAABIX010000025.1"/>
</dbReference>